<protein>
    <submittedName>
        <fullName evidence="4">NAD(P)-dependent dehydrogenase (Short-subunit alcohol dehydrogenase family)</fullName>
    </submittedName>
</protein>
<dbReference type="SMART" id="SM00822">
    <property type="entry name" value="PKS_KR"/>
    <property type="match status" value="1"/>
</dbReference>
<evidence type="ECO:0000256" key="1">
    <source>
        <dbReference type="ARBA" id="ARBA00006484"/>
    </source>
</evidence>
<organism evidence="4 5">
    <name type="scientific">Nocardioides kongjuensis</name>
    <dbReference type="NCBI Taxonomy" id="349522"/>
    <lineage>
        <taxon>Bacteria</taxon>
        <taxon>Bacillati</taxon>
        <taxon>Actinomycetota</taxon>
        <taxon>Actinomycetes</taxon>
        <taxon>Propionibacteriales</taxon>
        <taxon>Nocardioidaceae</taxon>
        <taxon>Nocardioides</taxon>
    </lineage>
</organism>
<evidence type="ECO:0000256" key="2">
    <source>
        <dbReference type="ARBA" id="ARBA00023002"/>
    </source>
</evidence>
<accession>A0A852RS45</accession>
<dbReference type="PROSITE" id="PS00061">
    <property type="entry name" value="ADH_SHORT"/>
    <property type="match status" value="1"/>
</dbReference>
<gene>
    <name evidence="4" type="ORF">BJ958_004894</name>
</gene>
<dbReference type="AlphaFoldDB" id="A0A852RS45"/>
<dbReference type="PANTHER" id="PTHR42760:SF40">
    <property type="entry name" value="3-OXOACYL-[ACYL-CARRIER-PROTEIN] REDUCTASE, CHLOROPLASTIC"/>
    <property type="match status" value="1"/>
</dbReference>
<dbReference type="InterPro" id="IPR002347">
    <property type="entry name" value="SDR_fam"/>
</dbReference>
<comment type="caution">
    <text evidence="4">The sequence shown here is derived from an EMBL/GenBank/DDBJ whole genome shotgun (WGS) entry which is preliminary data.</text>
</comment>
<dbReference type="PRINTS" id="PR00080">
    <property type="entry name" value="SDRFAMILY"/>
</dbReference>
<dbReference type="FunFam" id="3.40.50.720:FF:000173">
    <property type="entry name" value="3-oxoacyl-[acyl-carrier protein] reductase"/>
    <property type="match status" value="1"/>
</dbReference>
<dbReference type="GO" id="GO:0030497">
    <property type="term" value="P:fatty acid elongation"/>
    <property type="evidence" value="ECO:0007669"/>
    <property type="project" value="TreeGrafter"/>
</dbReference>
<reference evidence="4 5" key="1">
    <citation type="submission" date="2020-07" db="EMBL/GenBank/DDBJ databases">
        <title>Sequencing the genomes of 1000 actinobacteria strains.</title>
        <authorList>
            <person name="Klenk H.-P."/>
        </authorList>
    </citation>
    <scope>NUCLEOTIDE SEQUENCE [LARGE SCALE GENOMIC DNA]</scope>
    <source>
        <strain evidence="4 5">DSM 19082</strain>
    </source>
</reference>
<dbReference type="Pfam" id="PF13561">
    <property type="entry name" value="adh_short_C2"/>
    <property type="match status" value="1"/>
</dbReference>
<sequence>MSLAIVTGAARGIGQAIAARLAEAGHALLLVDLDERVHDTAAELGGSGVRADIADPADVTRIVAAVQEGGSAPRVLVNNAGITRDSLLRSMDEAAFRAVVRVNLGGTHALTEAIAPLLVDHGAVVNISSRAQLGNVGQFNYGIAKGGVIGLTRAHALAFAPRLRVNAVAPGFVESEMTLAMPAEVRQRVVDAIPLEVPGQPLDIAEAVEWLASDAASYVTGQVLYSCGGRSFA</sequence>
<dbReference type="InterPro" id="IPR020904">
    <property type="entry name" value="Sc_DH/Rdtase_CS"/>
</dbReference>
<dbReference type="PRINTS" id="PR00081">
    <property type="entry name" value="GDHRDH"/>
</dbReference>
<proteinExistence type="inferred from homology"/>
<keyword evidence="2" id="KW-0560">Oxidoreductase</keyword>
<dbReference type="SUPFAM" id="SSF51735">
    <property type="entry name" value="NAD(P)-binding Rossmann-fold domains"/>
    <property type="match status" value="1"/>
</dbReference>
<comment type="similarity">
    <text evidence="1">Belongs to the short-chain dehydrogenases/reductases (SDR) family.</text>
</comment>
<dbReference type="RefSeq" id="WP_179729406.1">
    <property type="nucleotide sequence ID" value="NZ_BAABEF010000001.1"/>
</dbReference>
<dbReference type="Proteomes" id="UP000582231">
    <property type="component" value="Unassembled WGS sequence"/>
</dbReference>
<evidence type="ECO:0000313" key="5">
    <source>
        <dbReference type="Proteomes" id="UP000582231"/>
    </source>
</evidence>
<evidence type="ECO:0000313" key="4">
    <source>
        <dbReference type="EMBL" id="NYD33348.1"/>
    </source>
</evidence>
<dbReference type="GO" id="GO:0016616">
    <property type="term" value="F:oxidoreductase activity, acting on the CH-OH group of donors, NAD or NADP as acceptor"/>
    <property type="evidence" value="ECO:0007669"/>
    <property type="project" value="UniProtKB-ARBA"/>
</dbReference>
<dbReference type="EMBL" id="JACCBF010000001">
    <property type="protein sequence ID" value="NYD33348.1"/>
    <property type="molecule type" value="Genomic_DNA"/>
</dbReference>
<dbReference type="InterPro" id="IPR036291">
    <property type="entry name" value="NAD(P)-bd_dom_sf"/>
</dbReference>
<dbReference type="PANTHER" id="PTHR42760">
    <property type="entry name" value="SHORT-CHAIN DEHYDROGENASES/REDUCTASES FAMILY MEMBER"/>
    <property type="match status" value="1"/>
</dbReference>
<evidence type="ECO:0000259" key="3">
    <source>
        <dbReference type="SMART" id="SM00822"/>
    </source>
</evidence>
<name>A0A852RS45_9ACTN</name>
<dbReference type="Gene3D" id="3.40.50.720">
    <property type="entry name" value="NAD(P)-binding Rossmann-like Domain"/>
    <property type="match status" value="1"/>
</dbReference>
<keyword evidence="5" id="KW-1185">Reference proteome</keyword>
<feature type="domain" description="Ketoreductase" evidence="3">
    <location>
        <begin position="2"/>
        <end position="171"/>
    </location>
</feature>
<dbReference type="InterPro" id="IPR057326">
    <property type="entry name" value="KR_dom"/>
</dbReference>